<dbReference type="EnsemblPlants" id="evm.model.04.593">
    <property type="protein sequence ID" value="cds.evm.model.04.593"/>
    <property type="gene ID" value="evm.TU.04.593"/>
</dbReference>
<dbReference type="Pfam" id="PF14372">
    <property type="entry name" value="hAT-like_RNase-H"/>
    <property type="match status" value="1"/>
</dbReference>
<dbReference type="Pfam" id="PF05699">
    <property type="entry name" value="Dimer_Tnp_hAT"/>
    <property type="match status" value="1"/>
</dbReference>
<feature type="domain" description="HAT C-terminal dimerisation" evidence="1">
    <location>
        <begin position="99"/>
        <end position="181"/>
    </location>
</feature>
<evidence type="ECO:0000313" key="4">
    <source>
        <dbReference type="Proteomes" id="UP000596661"/>
    </source>
</evidence>
<evidence type="ECO:0008006" key="5">
    <source>
        <dbReference type="Google" id="ProtNLM"/>
    </source>
</evidence>
<proteinExistence type="predicted"/>
<name>A0A803PI22_CANSA</name>
<organism evidence="3 4">
    <name type="scientific">Cannabis sativa</name>
    <name type="common">Hemp</name>
    <name type="synonym">Marijuana</name>
    <dbReference type="NCBI Taxonomy" id="3483"/>
    <lineage>
        <taxon>Eukaryota</taxon>
        <taxon>Viridiplantae</taxon>
        <taxon>Streptophyta</taxon>
        <taxon>Embryophyta</taxon>
        <taxon>Tracheophyta</taxon>
        <taxon>Spermatophyta</taxon>
        <taxon>Magnoliopsida</taxon>
        <taxon>eudicotyledons</taxon>
        <taxon>Gunneridae</taxon>
        <taxon>Pentapetalae</taxon>
        <taxon>rosids</taxon>
        <taxon>fabids</taxon>
        <taxon>Rosales</taxon>
        <taxon>Cannabaceae</taxon>
        <taxon>Cannabis</taxon>
    </lineage>
</organism>
<dbReference type="GO" id="GO:0046983">
    <property type="term" value="F:protein dimerization activity"/>
    <property type="evidence" value="ECO:0007669"/>
    <property type="project" value="InterPro"/>
</dbReference>
<dbReference type="AlphaFoldDB" id="A0A803PI22"/>
<reference evidence="3" key="1">
    <citation type="submission" date="2018-11" db="EMBL/GenBank/DDBJ databases">
        <authorList>
            <person name="Grassa J C."/>
        </authorList>
    </citation>
    <scope>NUCLEOTIDE SEQUENCE [LARGE SCALE GENOMIC DNA]</scope>
</reference>
<evidence type="ECO:0000259" key="1">
    <source>
        <dbReference type="Pfam" id="PF05699"/>
    </source>
</evidence>
<evidence type="ECO:0000313" key="3">
    <source>
        <dbReference type="EnsemblPlants" id="cds.evm.model.04.593"/>
    </source>
</evidence>
<reference evidence="3" key="2">
    <citation type="submission" date="2021-03" db="UniProtKB">
        <authorList>
            <consortium name="EnsemblPlants"/>
        </authorList>
    </citation>
    <scope>IDENTIFICATION</scope>
</reference>
<dbReference type="PANTHER" id="PTHR23272:SF179">
    <property type="entry name" value="ZINC FINGER BED DOMAIN-CONTAINING PROTEIN RICESLEEPER 2-LIKE ISOFORM X1"/>
    <property type="match status" value="1"/>
</dbReference>
<dbReference type="SUPFAM" id="SSF53098">
    <property type="entry name" value="Ribonuclease H-like"/>
    <property type="match status" value="1"/>
</dbReference>
<dbReference type="InterPro" id="IPR025525">
    <property type="entry name" value="hAT-like_transposase_RNase-H"/>
</dbReference>
<protein>
    <recommendedName>
        <fullName evidence="5">HAT C-terminal dimerisation domain-containing protein</fullName>
    </recommendedName>
</protein>
<sequence>MGYWPYIATILDPRFKMKLIEYYFPRIYGEKSSIEIERVRKLCLDLVGEYNINQDQGSTINHSLSCSEHDKDVDESVDDLAGYDLFVTSTTNVDTFKSEIEYYLEEAVLPRISEFNILAWWKSNGLKYPTLQRVAKDVLAIPVTTVPSESAFSTSGRHVTPHRNRLHPNTLEALVCAQDWLWAEILDSSTKIPKYSIVNEDIKDDDEERSLALAAARAYELDRFILGQNPPPPIQLAGDHTEGVEEITITKEVEEADLYVSCVEDLTEVGPSSTTPDLSNAWFLGTGATHHLTNDTQILSTTADYKGKAKVVEVLQDILHVPSINKNLLSISQFTKDNNVILEFNVVCCLIKDKITKQVLLKGHLSEGLYKLEVSTLQSKELTQPVVIPSHQIPRPLISPLQPLAPQTHPPNPDDTVLQYHSPQASTNASSYAESTTVVTAHQQLNTHPMLTRSKHAMSHEVIALKKKRTWVLVPPTSDMTIVHNKWVYRVKYNKDGPDIAFTVNKLSQFMQSPTSEHWSASKRILRYLAAYPLAVDIRSGWEYLGNRVMTHAAESSFSAVSRSISLSPEMRDLFAVFDFIVYLGEITYFVSHIHRRDLLSFGWRHSRIVGTADFGSSACIPWWRGPGRKIALSRPISREITPLVGIEARSRCLLRTSRKWSEGAFVEHRTIDIRERMSLINRYDYLIHSGMPTASRSRRRMAIDDPLH</sequence>
<keyword evidence="4" id="KW-1185">Reference proteome</keyword>
<dbReference type="EMBL" id="UZAU01000365">
    <property type="status" value="NOT_ANNOTATED_CDS"/>
    <property type="molecule type" value="Genomic_DNA"/>
</dbReference>
<dbReference type="PANTHER" id="PTHR23272">
    <property type="entry name" value="BED FINGER-RELATED"/>
    <property type="match status" value="1"/>
</dbReference>
<dbReference type="Proteomes" id="UP000596661">
    <property type="component" value="Chromosome 4"/>
</dbReference>
<dbReference type="Gramene" id="evm.model.04.593">
    <property type="protein sequence ID" value="cds.evm.model.04.593"/>
    <property type="gene ID" value="evm.TU.04.593"/>
</dbReference>
<accession>A0A803PI22</accession>
<dbReference type="GO" id="GO:0003677">
    <property type="term" value="F:DNA binding"/>
    <property type="evidence" value="ECO:0007669"/>
    <property type="project" value="InterPro"/>
</dbReference>
<feature type="domain" description="hAT-like transposase RNase-H fold" evidence="2">
    <location>
        <begin position="4"/>
        <end position="50"/>
    </location>
</feature>
<evidence type="ECO:0000259" key="2">
    <source>
        <dbReference type="Pfam" id="PF14372"/>
    </source>
</evidence>
<dbReference type="InterPro" id="IPR008906">
    <property type="entry name" value="HATC_C_dom"/>
</dbReference>
<dbReference type="InterPro" id="IPR012337">
    <property type="entry name" value="RNaseH-like_sf"/>
</dbReference>